<proteinExistence type="predicted"/>
<evidence type="ECO:0000259" key="1">
    <source>
        <dbReference type="Pfam" id="PF24731"/>
    </source>
</evidence>
<comment type="caution">
    <text evidence="2">The sequence shown here is derived from an EMBL/GenBank/DDBJ whole genome shotgun (WGS) entry which is preliminary data.</text>
</comment>
<gene>
    <name evidence="2" type="ORF">ABR189_29560</name>
</gene>
<reference evidence="2 3" key="1">
    <citation type="submission" date="2024-06" db="EMBL/GenBank/DDBJ databases">
        <title>Chitinophaga defluvii sp. nov., isolated from municipal sewage.</title>
        <authorList>
            <person name="Zhang L."/>
        </authorList>
    </citation>
    <scope>NUCLEOTIDE SEQUENCE [LARGE SCALE GENOMIC DNA]</scope>
    <source>
        <strain evidence="2 3">H8</strain>
    </source>
</reference>
<dbReference type="RefSeq" id="WP_354664139.1">
    <property type="nucleotide sequence ID" value="NZ_JBEXAC010000004.1"/>
</dbReference>
<keyword evidence="3" id="KW-1185">Reference proteome</keyword>
<dbReference type="Pfam" id="PF24731">
    <property type="entry name" value="DUF7683"/>
    <property type="match status" value="1"/>
</dbReference>
<evidence type="ECO:0000313" key="3">
    <source>
        <dbReference type="Proteomes" id="UP001549749"/>
    </source>
</evidence>
<organism evidence="2 3">
    <name type="scientific">Chitinophaga defluvii</name>
    <dbReference type="NCBI Taxonomy" id="3163343"/>
    <lineage>
        <taxon>Bacteria</taxon>
        <taxon>Pseudomonadati</taxon>
        <taxon>Bacteroidota</taxon>
        <taxon>Chitinophagia</taxon>
        <taxon>Chitinophagales</taxon>
        <taxon>Chitinophagaceae</taxon>
        <taxon>Chitinophaga</taxon>
    </lineage>
</organism>
<sequence>MLENERVIAYYEKQSDKFVDEYVIEIDLDILSNIWIAYEGDPLYYKIYPVGEGQRGEVEKILCKKLELEKYDYFLECHSV</sequence>
<protein>
    <recommendedName>
        <fullName evidence="1">DUF7683 domain-containing protein</fullName>
    </recommendedName>
</protein>
<name>A0ABV2TEU9_9BACT</name>
<dbReference type="EMBL" id="JBEXAC010000004">
    <property type="protein sequence ID" value="MET7001566.1"/>
    <property type="molecule type" value="Genomic_DNA"/>
</dbReference>
<evidence type="ECO:0000313" key="2">
    <source>
        <dbReference type="EMBL" id="MET7001566.1"/>
    </source>
</evidence>
<feature type="domain" description="DUF7683" evidence="1">
    <location>
        <begin position="5"/>
        <end position="76"/>
    </location>
</feature>
<dbReference type="InterPro" id="IPR056100">
    <property type="entry name" value="DUF7683"/>
</dbReference>
<accession>A0ABV2TEU9</accession>
<dbReference type="Proteomes" id="UP001549749">
    <property type="component" value="Unassembled WGS sequence"/>
</dbReference>